<dbReference type="SUPFAM" id="SSF48452">
    <property type="entry name" value="TPR-like"/>
    <property type="match status" value="1"/>
</dbReference>
<protein>
    <recommendedName>
        <fullName evidence="2">Thioredoxin domain-containing protein</fullName>
    </recommendedName>
</protein>
<dbReference type="PANTHER" id="PTHR45663:SF11">
    <property type="entry name" value="GEO12009P1"/>
    <property type="match status" value="1"/>
</dbReference>
<feature type="domain" description="Thioredoxin" evidence="2">
    <location>
        <begin position="2"/>
        <end position="100"/>
    </location>
</feature>
<evidence type="ECO:0000256" key="1">
    <source>
        <dbReference type="PROSITE-ProRule" id="PRU00339"/>
    </source>
</evidence>
<evidence type="ECO:0000313" key="3">
    <source>
        <dbReference type="EMBL" id="NDV34620.1"/>
    </source>
</evidence>
<evidence type="ECO:0000259" key="2">
    <source>
        <dbReference type="Pfam" id="PF00085"/>
    </source>
</evidence>
<dbReference type="InterPro" id="IPR011990">
    <property type="entry name" value="TPR-like_helical_dom_sf"/>
</dbReference>
<dbReference type="PROSITE" id="PS50005">
    <property type="entry name" value="TPR"/>
    <property type="match status" value="1"/>
</dbReference>
<keyword evidence="1" id="KW-0802">TPR repeat</keyword>
<reference evidence="3" key="1">
    <citation type="journal article" date="2020" name="J. Eukaryot. Microbiol.">
        <title>De novo Sequencing, Assembly and Annotation of the Transcriptome for the Free-Living Testate Amoeba Arcella intermedia.</title>
        <authorList>
            <person name="Ribeiro G.M."/>
            <person name="Porfirio-Sousa A.L."/>
            <person name="Maurer-Alcala X.X."/>
            <person name="Katz L.A."/>
            <person name="Lahr D.J.G."/>
        </authorList>
    </citation>
    <scope>NUCLEOTIDE SEQUENCE</scope>
</reference>
<dbReference type="Pfam" id="PF14561">
    <property type="entry name" value="TPR_20"/>
    <property type="match status" value="1"/>
</dbReference>
<dbReference type="GO" id="GO:0045454">
    <property type="term" value="P:cell redox homeostasis"/>
    <property type="evidence" value="ECO:0007669"/>
    <property type="project" value="TreeGrafter"/>
</dbReference>
<dbReference type="InterPro" id="IPR013766">
    <property type="entry name" value="Thioredoxin_domain"/>
</dbReference>
<dbReference type="GO" id="GO:0005829">
    <property type="term" value="C:cytosol"/>
    <property type="evidence" value="ECO:0007669"/>
    <property type="project" value="TreeGrafter"/>
</dbReference>
<dbReference type="PANTHER" id="PTHR45663">
    <property type="entry name" value="GEO12009P1"/>
    <property type="match status" value="1"/>
</dbReference>
<dbReference type="EMBL" id="GIBP01005651">
    <property type="protein sequence ID" value="NDV34620.1"/>
    <property type="molecule type" value="Transcribed_RNA"/>
</dbReference>
<dbReference type="GO" id="GO:0006950">
    <property type="term" value="P:response to stress"/>
    <property type="evidence" value="ECO:0007669"/>
    <property type="project" value="UniProtKB-ARBA"/>
</dbReference>
<dbReference type="Gene3D" id="1.25.40.10">
    <property type="entry name" value="Tetratricopeptide repeat domain"/>
    <property type="match status" value="1"/>
</dbReference>
<accession>A0A6B2LCJ8</accession>
<organism evidence="3">
    <name type="scientific">Arcella intermedia</name>
    <dbReference type="NCBI Taxonomy" id="1963864"/>
    <lineage>
        <taxon>Eukaryota</taxon>
        <taxon>Amoebozoa</taxon>
        <taxon>Tubulinea</taxon>
        <taxon>Elardia</taxon>
        <taxon>Arcellinida</taxon>
        <taxon>Sphaerothecina</taxon>
        <taxon>Arcellidae</taxon>
        <taxon>Arcella</taxon>
    </lineage>
</organism>
<dbReference type="AlphaFoldDB" id="A0A6B2LCJ8"/>
<dbReference type="Gene3D" id="3.40.30.10">
    <property type="entry name" value="Glutaredoxin"/>
    <property type="match status" value="1"/>
</dbReference>
<dbReference type="CDD" id="cd02947">
    <property type="entry name" value="TRX_family"/>
    <property type="match status" value="1"/>
</dbReference>
<dbReference type="Pfam" id="PF00085">
    <property type="entry name" value="Thioredoxin"/>
    <property type="match status" value="1"/>
</dbReference>
<sequence>MNLTEETFEEVITSPVPILVEAFVPNAPPQIQEYSDKIKKIVSDYKGVVRLARLNVQDEPQVAEEFKVTHVPTVMAILQGKLFFNKIVGPSTETAVQKYILALLSMSFGTEVESILNEADQLLENNDIEGSAKLFNQLFTSPKYRFAEAFGYAGLIQCALKEKNMEAAKHLAETIRNSFPDILNVPRVKQALSQVDLSDIENNSDFDVNALLQKVEKDPKDIQSLYDLGLYYHRIGKDEDAINYMFKVIKIDREWNEQAAKKTLIKIFDSLGEDSDIVTKGRKRLNNLWFS</sequence>
<dbReference type="InterPro" id="IPR019734">
    <property type="entry name" value="TPR_rpt"/>
</dbReference>
<proteinExistence type="predicted"/>
<feature type="repeat" description="TPR" evidence="1">
    <location>
        <begin position="222"/>
        <end position="255"/>
    </location>
</feature>
<dbReference type="GO" id="GO:0015035">
    <property type="term" value="F:protein-disulfide reductase activity"/>
    <property type="evidence" value="ECO:0007669"/>
    <property type="project" value="TreeGrafter"/>
</dbReference>
<dbReference type="InterPro" id="IPR036249">
    <property type="entry name" value="Thioredoxin-like_sf"/>
</dbReference>
<name>A0A6B2LCJ8_9EUKA</name>
<dbReference type="SUPFAM" id="SSF52833">
    <property type="entry name" value="Thioredoxin-like"/>
    <property type="match status" value="1"/>
</dbReference>